<dbReference type="Gene3D" id="3.20.20.140">
    <property type="entry name" value="Metal-dependent hydrolases"/>
    <property type="match status" value="1"/>
</dbReference>
<dbReference type="AlphaFoldDB" id="A0A1I6V478"/>
<dbReference type="SUPFAM" id="SSF51556">
    <property type="entry name" value="Metallo-dependent hydrolases"/>
    <property type="match status" value="1"/>
</dbReference>
<dbReference type="Proteomes" id="UP000198852">
    <property type="component" value="Unassembled WGS sequence"/>
</dbReference>
<dbReference type="InterPro" id="IPR006680">
    <property type="entry name" value="Amidohydro-rel"/>
</dbReference>
<dbReference type="Pfam" id="PF04909">
    <property type="entry name" value="Amidohydro_2"/>
    <property type="match status" value="1"/>
</dbReference>
<name>A0A1I6V478_9PSEU</name>
<dbReference type="RefSeq" id="WP_093424090.1">
    <property type="nucleotide sequence ID" value="NZ_FOZX01000015.1"/>
</dbReference>
<evidence type="ECO:0000313" key="4">
    <source>
        <dbReference type="Proteomes" id="UP000198852"/>
    </source>
</evidence>
<proteinExistence type="predicted"/>
<dbReference type="InterPro" id="IPR032466">
    <property type="entry name" value="Metal_Hydrolase"/>
</dbReference>
<dbReference type="GO" id="GO:0005737">
    <property type="term" value="C:cytoplasm"/>
    <property type="evidence" value="ECO:0007669"/>
    <property type="project" value="TreeGrafter"/>
</dbReference>
<accession>A0A1I6V478</accession>
<dbReference type="InterPro" id="IPR032465">
    <property type="entry name" value="ACMSD"/>
</dbReference>
<reference evidence="4" key="1">
    <citation type="submission" date="2016-10" db="EMBL/GenBank/DDBJ databases">
        <authorList>
            <person name="Varghese N."/>
            <person name="Submissions S."/>
        </authorList>
    </citation>
    <scope>NUCLEOTIDE SEQUENCE [LARGE SCALE GENOMIC DNA]</scope>
    <source>
        <strain evidence="4">DSM 44771</strain>
    </source>
</reference>
<gene>
    <name evidence="3" type="ORF">SAMN05660874_05577</name>
</gene>
<dbReference type="OrthoDB" id="8673173at2"/>
<dbReference type="PANTHER" id="PTHR21240">
    <property type="entry name" value="2-AMINO-3-CARBOXYLMUCONATE-6-SEMIALDEHYDE DECARBOXYLASE"/>
    <property type="match status" value="1"/>
</dbReference>
<sequence>MPETVPAVDVHAHVGVPAVDALIAEEPGLARQREIDGVSLGPESAAYNVEQIRSLAVKLTDVDARLAAMDRAGVDVQAVSPVPLPHSWASRELADRITALANDAVGELVAARPDRFVGIGAVSLQHPDLAVKQLRDAVRERGMRGVQISTAAAPGIELDDPSLAEFWAAAEELDAAILIHPWGCTLGERLNAYYLFNTVGNPVETALALSRIAFSGLLERHPRLKIWSAHGGGYLGSYLTRADHAWSMRADARTTEAPPSELLRRTYVDSLVYTADQLRHLVTTMGPTQITLGSDYPFDMGVEDPVDRLRAAGLDPATVEAIRGGNAIRLLGEVPTGS</sequence>
<dbReference type="GO" id="GO:0019748">
    <property type="term" value="P:secondary metabolic process"/>
    <property type="evidence" value="ECO:0007669"/>
    <property type="project" value="TreeGrafter"/>
</dbReference>
<keyword evidence="1" id="KW-0456">Lyase</keyword>
<evidence type="ECO:0000256" key="1">
    <source>
        <dbReference type="ARBA" id="ARBA00023239"/>
    </source>
</evidence>
<dbReference type="GO" id="GO:0016787">
    <property type="term" value="F:hydrolase activity"/>
    <property type="evidence" value="ECO:0007669"/>
    <property type="project" value="InterPro"/>
</dbReference>
<evidence type="ECO:0000259" key="2">
    <source>
        <dbReference type="Pfam" id="PF04909"/>
    </source>
</evidence>
<dbReference type="STRING" id="95161.SAMN05660874_05577"/>
<dbReference type="GO" id="GO:0016831">
    <property type="term" value="F:carboxy-lyase activity"/>
    <property type="evidence" value="ECO:0007669"/>
    <property type="project" value="InterPro"/>
</dbReference>
<organism evidence="3 4">
    <name type="scientific">Saccharopolyspora flava</name>
    <dbReference type="NCBI Taxonomy" id="95161"/>
    <lineage>
        <taxon>Bacteria</taxon>
        <taxon>Bacillati</taxon>
        <taxon>Actinomycetota</taxon>
        <taxon>Actinomycetes</taxon>
        <taxon>Pseudonocardiales</taxon>
        <taxon>Pseudonocardiaceae</taxon>
        <taxon>Saccharopolyspora</taxon>
    </lineage>
</organism>
<feature type="domain" description="Amidohydrolase-related" evidence="2">
    <location>
        <begin position="8"/>
        <end position="332"/>
    </location>
</feature>
<protein>
    <submittedName>
        <fullName evidence="3">Aminocarboxymuconate-semialdehyde decarboxylase</fullName>
    </submittedName>
</protein>
<dbReference type="EMBL" id="FOZX01000015">
    <property type="protein sequence ID" value="SFT08406.1"/>
    <property type="molecule type" value="Genomic_DNA"/>
</dbReference>
<evidence type="ECO:0000313" key="3">
    <source>
        <dbReference type="EMBL" id="SFT08406.1"/>
    </source>
</evidence>
<keyword evidence="4" id="KW-1185">Reference proteome</keyword>
<dbReference type="PANTHER" id="PTHR21240:SF28">
    <property type="entry name" value="ISO-OROTATE DECARBOXYLASE (EUROFUNG)"/>
    <property type="match status" value="1"/>
</dbReference>